<protein>
    <submittedName>
        <fullName evidence="2">Uncharacterized protein</fullName>
    </submittedName>
</protein>
<feature type="compositionally biased region" description="Polar residues" evidence="1">
    <location>
        <begin position="39"/>
        <end position="49"/>
    </location>
</feature>
<name>A0A5B7H388_PORTR</name>
<dbReference type="EMBL" id="VSRR010023495">
    <property type="protein sequence ID" value="MPC65542.1"/>
    <property type="molecule type" value="Genomic_DNA"/>
</dbReference>
<keyword evidence="3" id="KW-1185">Reference proteome</keyword>
<comment type="caution">
    <text evidence="2">The sequence shown here is derived from an EMBL/GenBank/DDBJ whole genome shotgun (WGS) entry which is preliminary data.</text>
</comment>
<feature type="region of interest" description="Disordered" evidence="1">
    <location>
        <begin position="25"/>
        <end position="59"/>
    </location>
</feature>
<dbReference type="Proteomes" id="UP000324222">
    <property type="component" value="Unassembled WGS sequence"/>
</dbReference>
<organism evidence="2 3">
    <name type="scientific">Portunus trituberculatus</name>
    <name type="common">Swimming crab</name>
    <name type="synonym">Neptunus trituberculatus</name>
    <dbReference type="NCBI Taxonomy" id="210409"/>
    <lineage>
        <taxon>Eukaryota</taxon>
        <taxon>Metazoa</taxon>
        <taxon>Ecdysozoa</taxon>
        <taxon>Arthropoda</taxon>
        <taxon>Crustacea</taxon>
        <taxon>Multicrustacea</taxon>
        <taxon>Malacostraca</taxon>
        <taxon>Eumalacostraca</taxon>
        <taxon>Eucarida</taxon>
        <taxon>Decapoda</taxon>
        <taxon>Pleocyemata</taxon>
        <taxon>Brachyura</taxon>
        <taxon>Eubrachyura</taxon>
        <taxon>Portunoidea</taxon>
        <taxon>Portunidae</taxon>
        <taxon>Portuninae</taxon>
        <taxon>Portunus</taxon>
    </lineage>
</organism>
<gene>
    <name evidence="2" type="ORF">E2C01_059679</name>
</gene>
<evidence type="ECO:0000313" key="3">
    <source>
        <dbReference type="Proteomes" id="UP000324222"/>
    </source>
</evidence>
<evidence type="ECO:0000313" key="2">
    <source>
        <dbReference type="EMBL" id="MPC65542.1"/>
    </source>
</evidence>
<accession>A0A5B7H388</accession>
<dbReference type="AlphaFoldDB" id="A0A5B7H388"/>
<reference evidence="2 3" key="1">
    <citation type="submission" date="2019-05" db="EMBL/GenBank/DDBJ databases">
        <title>Another draft genome of Portunus trituberculatus and its Hox gene families provides insights of decapod evolution.</title>
        <authorList>
            <person name="Jeong J.-H."/>
            <person name="Song I."/>
            <person name="Kim S."/>
            <person name="Choi T."/>
            <person name="Kim D."/>
            <person name="Ryu S."/>
            <person name="Kim W."/>
        </authorList>
    </citation>
    <scope>NUCLEOTIDE SEQUENCE [LARGE SCALE GENOMIC DNA]</scope>
    <source>
        <tissue evidence="2">Muscle</tissue>
    </source>
</reference>
<proteinExistence type="predicted"/>
<sequence length="86" mass="9433">MCTWHNKPGGQGRCRVCSTRQGEAAQGQTEQERIREDSSGQGRTGQYMSGQGKGQYGVEAGRRSVQGRCPQCPLPAKLGLYKHQHT</sequence>
<evidence type="ECO:0000256" key="1">
    <source>
        <dbReference type="SAM" id="MobiDB-lite"/>
    </source>
</evidence>